<dbReference type="RefSeq" id="WP_063000778.1">
    <property type="nucleotide sequence ID" value="NZ_BMMH01000029.1"/>
</dbReference>
<evidence type="ECO:0000313" key="2">
    <source>
        <dbReference type="Proteomes" id="UP000638263"/>
    </source>
</evidence>
<name>A0A917RX46_9NOCA</name>
<gene>
    <name evidence="1" type="ORF">GCM10011588_66030</name>
</gene>
<comment type="caution">
    <text evidence="1">The sequence shown here is derived from an EMBL/GenBank/DDBJ whole genome shotgun (WGS) entry which is preliminary data.</text>
</comment>
<proteinExistence type="predicted"/>
<reference evidence="1" key="1">
    <citation type="journal article" date="2014" name="Int. J. Syst. Evol. Microbiol.">
        <title>Complete genome sequence of Corynebacterium casei LMG S-19264T (=DSM 44701T), isolated from a smear-ripened cheese.</title>
        <authorList>
            <consortium name="US DOE Joint Genome Institute (JGI-PGF)"/>
            <person name="Walter F."/>
            <person name="Albersmeier A."/>
            <person name="Kalinowski J."/>
            <person name="Ruckert C."/>
        </authorList>
    </citation>
    <scope>NUCLEOTIDE SEQUENCE</scope>
    <source>
        <strain evidence="1">CGMCC 4.3508</strain>
    </source>
</reference>
<dbReference type="EMBL" id="BMMH01000029">
    <property type="protein sequence ID" value="GGL42059.1"/>
    <property type="molecule type" value="Genomic_DNA"/>
</dbReference>
<protein>
    <submittedName>
        <fullName evidence="1">Uncharacterized protein</fullName>
    </submittedName>
</protein>
<keyword evidence="2" id="KW-1185">Reference proteome</keyword>
<dbReference type="Proteomes" id="UP000638263">
    <property type="component" value="Unassembled WGS sequence"/>
</dbReference>
<reference evidence="1" key="2">
    <citation type="submission" date="2020-09" db="EMBL/GenBank/DDBJ databases">
        <authorList>
            <person name="Sun Q."/>
            <person name="Zhou Y."/>
        </authorList>
    </citation>
    <scope>NUCLEOTIDE SEQUENCE</scope>
    <source>
        <strain evidence="1">CGMCC 4.3508</strain>
    </source>
</reference>
<accession>A0A917RX46</accession>
<organism evidence="1 2">
    <name type="scientific">Nocardia jinanensis</name>
    <dbReference type="NCBI Taxonomy" id="382504"/>
    <lineage>
        <taxon>Bacteria</taxon>
        <taxon>Bacillati</taxon>
        <taxon>Actinomycetota</taxon>
        <taxon>Actinomycetes</taxon>
        <taxon>Mycobacteriales</taxon>
        <taxon>Nocardiaceae</taxon>
        <taxon>Nocardia</taxon>
    </lineage>
</organism>
<sequence length="140" mass="15719">MGQSEDWDTLIELVSRNSYGVRVEPDSISLTIEDAEEDWAATDVVIKRANEEWIQFDRPFARADQVDLPAILTKVGSTGIIGGLVVVGEDIMIRHALRLTETLEPDDRYEDTWMYEAPLSGIIDAARLLGRQLAGHDDYD</sequence>
<dbReference type="AlphaFoldDB" id="A0A917RX46"/>
<evidence type="ECO:0000313" key="1">
    <source>
        <dbReference type="EMBL" id="GGL42059.1"/>
    </source>
</evidence>